<dbReference type="Pfam" id="PF03659">
    <property type="entry name" value="Glyco_hydro_71"/>
    <property type="match status" value="1"/>
</dbReference>
<feature type="region of interest" description="Disordered" evidence="1">
    <location>
        <begin position="619"/>
        <end position="647"/>
    </location>
</feature>
<reference evidence="2" key="2">
    <citation type="submission" date="2020-02" db="EMBL/GenBank/DDBJ databases">
        <title>Identification and distribution of gene clusters putatively required for synthesis of sphingolipid metabolism inhibitors in phylogenetically diverse species of the filamentous fungus Fusarium.</title>
        <authorList>
            <person name="Kim H.-S."/>
            <person name="Busman M."/>
            <person name="Brown D.W."/>
            <person name="Divon H."/>
            <person name="Uhlig S."/>
            <person name="Proctor R.H."/>
        </authorList>
    </citation>
    <scope>NUCLEOTIDE SEQUENCE</scope>
    <source>
        <strain evidence="2">NRRL 25174</strain>
    </source>
</reference>
<dbReference type="InterPro" id="IPR005197">
    <property type="entry name" value="Glyco_hydro_71"/>
</dbReference>
<evidence type="ECO:0000313" key="2">
    <source>
        <dbReference type="EMBL" id="KAF4337940.1"/>
    </source>
</evidence>
<keyword evidence="2" id="KW-0378">Hydrolase</keyword>
<evidence type="ECO:0000256" key="1">
    <source>
        <dbReference type="SAM" id="MobiDB-lite"/>
    </source>
</evidence>
<dbReference type="GO" id="GO:0008237">
    <property type="term" value="F:metallopeptidase activity"/>
    <property type="evidence" value="ECO:0007669"/>
    <property type="project" value="InterPro"/>
</dbReference>
<protein>
    <submittedName>
        <fullName evidence="2">Glycoside hydrolase family 71</fullName>
    </submittedName>
</protein>
<evidence type="ECO:0000313" key="3">
    <source>
        <dbReference type="Proteomes" id="UP000730481"/>
    </source>
</evidence>
<comment type="caution">
    <text evidence="2">The sequence shown here is derived from an EMBL/GenBank/DDBJ whole genome shotgun (WGS) entry which is preliminary data.</text>
</comment>
<sequence>MRLQRVFDGFVLNGGYPKLDWVHQTLSHLYGYADSLINKGGKFRLALSLDLYATGAWSYDKKLGDDCGGPEEYEAILKSFLGRDSYLRYGPDNFPFITSFSTGRQTYKDFAAWKKSFANEMYFVPGIDDTPGFWESHPAWWDYWGELIDGASVWESAWPEVHGTNEGDLSRGIKVVGPLQRKGKTFMVPISMLQYKNAYGANLYRRGEMNVVKRMENILSMDPQPDIIQLLTLNDGPESHHFGNLWPEQNTDAQPNQYASPDGSDHTALQSLYSAFIHAWKNGGSMVPAFSKRDESIPQGALWHKTLLTGLNYGTVENCIEEGTQRLVIKNGDTLVAGTDRGRCLSQECHDGIYNFNPQIMPVKSDFDNSDCWQVEGEPFLDWAGEKVVGTTLGPPDADPGHNHNSPYASVPFDGFVGCSLSQKEDIKQAWRDFVTILAKIPTLRIIRASCQDLTQVGFDIQTRCNSIKDTAGTIGGYTFDDATSSPGGTIVFCGGFFAPGQEHLAAVQRELDADKTKQKNSIFMTGKFRLMIHELVHLPSVSNNLIGSGKESDVVIKDQYLGADQQKNAYKVYMPEMVEKLAKKRTRRHLTATNAETYAWYTVGSFFTAFYGSPPNSVLTGRDDDDPTTTSSIVPEPQPTEQPTTYDCKGSGICGLSTFQVK</sequence>
<gene>
    <name evidence="2" type="ORF">FBEOM_8195</name>
</gene>
<dbReference type="AlphaFoldDB" id="A0A9P5AFQ8"/>
<organism evidence="2 3">
    <name type="scientific">Fusarium beomiforme</name>
    <dbReference type="NCBI Taxonomy" id="44412"/>
    <lineage>
        <taxon>Eukaryota</taxon>
        <taxon>Fungi</taxon>
        <taxon>Dikarya</taxon>
        <taxon>Ascomycota</taxon>
        <taxon>Pezizomycotina</taxon>
        <taxon>Sordariomycetes</taxon>
        <taxon>Hypocreomycetidae</taxon>
        <taxon>Hypocreales</taxon>
        <taxon>Nectriaceae</taxon>
        <taxon>Fusarium</taxon>
        <taxon>Fusarium burgessii species complex</taxon>
    </lineage>
</organism>
<dbReference type="OrthoDB" id="167398at2759"/>
<dbReference type="Proteomes" id="UP000730481">
    <property type="component" value="Unassembled WGS sequence"/>
</dbReference>
<keyword evidence="3" id="KW-1185">Reference proteome</keyword>
<name>A0A9P5AFQ8_9HYPO</name>
<dbReference type="Gene3D" id="3.40.390.10">
    <property type="entry name" value="Collagenase (Catalytic Domain)"/>
    <property type="match status" value="1"/>
</dbReference>
<dbReference type="EMBL" id="PVQB02000375">
    <property type="protein sequence ID" value="KAF4337940.1"/>
    <property type="molecule type" value="Genomic_DNA"/>
</dbReference>
<accession>A0A9P5AFQ8</accession>
<proteinExistence type="predicted"/>
<dbReference type="GO" id="GO:0051118">
    <property type="term" value="F:glucan endo-1,3-alpha-glucosidase activity"/>
    <property type="evidence" value="ECO:0007669"/>
    <property type="project" value="InterPro"/>
</dbReference>
<reference evidence="2" key="1">
    <citation type="journal article" date="2017" name="Mycologia">
        <title>Fusarium algeriense, sp. nov., a novel toxigenic crown rot pathogen of durum wheat from Algeria is nested in the Fusarium burgessii species complex.</title>
        <authorList>
            <person name="Laraba I."/>
            <person name="Keddad A."/>
            <person name="Boureghda H."/>
            <person name="Abdallah N."/>
            <person name="Vaughan M.M."/>
            <person name="Proctor R.H."/>
            <person name="Busman M."/>
            <person name="O'Donnell K."/>
        </authorList>
    </citation>
    <scope>NUCLEOTIDE SEQUENCE</scope>
    <source>
        <strain evidence="2">NRRL 25174</strain>
    </source>
</reference>
<dbReference type="InterPro" id="IPR024079">
    <property type="entry name" value="MetalloPept_cat_dom_sf"/>
</dbReference>